<sequence>MYYVYLEHDSMLVGFTAVASLVFNASVLVMVSVLSSRTLFLDLSYPLGLVLITVLTMLANNALSLRSQALLVMMIIWAMRLAFHLMFYQFWRPPSRRAHLQDRYRALWESLPRRVSYVIAQASVMTLMGIVPAYTNRIPDRVGTVLFPFAEIEYCSLATFATGMVLVTLADGARMVRVHKQVKAGVRHVRSRSGLYGAALYPHYVGELLVWLGMSLMPLAQAIHTLEPAWHIAVIFLPLAHLLATVTFFAGIWSSPVATSSEPTPKYLDDPRFRFYYARTPALLLGCKARSGFTLDFRTRLGWSPLIYAMLLPRHTSRTAQRANIQPMARNQRTAWSGRAALVLLPLLMALAMVVGMSSASPAGAASISSLNLLLPHGATHSLSASGGCFAWESSNPEVVAFAPAAAARSAPATGLDCVDEIVLTAHALPDGERASVWVFASDRATGTVLRCEVFVDTIASLAILTTSRTMYRGDAEVIEAQAFDAQGNVFNSLSGLRFAWSVSAPKVLAMAHAADYGMAEAEHDRGLHSFQVVLRGEATGTATVALRLSGEDSASVEPASADISVLEPLHLEPYTPVGLVPGTQLQYKLFTRGATSWASNATASASAPLVGIPMPDASYSWSSSDAKVLHVDPATGLATALRPGVATVTVSAADLELNSVHALVRVALPDYLTLTAQPIRTSPRSLAMPAPWTLVHEARYEVAVHVHDSDDRELLATANMHFEVELPRELVQPRNTSANGAAVWAMTKSASGPGSATARLVRLSRPLSLASHLASALAAVDLTARAVDGSAEFVVGPPLALLPSAVHLPPGQTFAFAASGGSGVFHFSTASASGHPPFSLLDAATGIIEAHARAGAGKLYVSDTSDPFNGVAANVTVAEPAALGFPDQLVEVQVGSALEVSVQVLDARGEAFTACSILPFRFRITDPGIFRLDTSSAGTPGALVALGTSWTFAFAGGPAPWVFEPSTHKVSLLAPGQPSGAIRIEPVSASAGYAYRVTCLQHVDATLVFAVTNAPSASNPVPARETVDVDFVCAPPHTLDVSVGERELGDECSSVRAPVGTSSVASSYTLQANQDVRLAVRVLAENGAVFDNATSLAVTWAATPASAALDAGNGVAMLSVGEQATSLELRVAVSGYAPEVLSAARTRTLGAVARSRWSSRARLEHVVELEVRPAPVVDPPAVVLFSAADNKDSVVVRHGSGHVSFSLAETSGAEPVAITPLGHGVPGVSLVPLAIGTTTLVASDTCLVGGAPLAIPVTVADLASVELKLPSMVHYGSEVEAMITVYAPGHKAFPAPQLAFMEVRLVIDDEAVVTAVTLSPSDLSRYKIHGRELGTARLTATVTTASGVQLSSGAHHISVFPPLRLEPASIELVCGASAQVLVLGGPSAHVEHVHKIRDSGVAQVANPMTGEVVGLDVGTTVLTVAATGYETAAQASMVYASATVPVTVRKLAGVRIAVPNAVVLAGSRIALAVEGSRGESPHTFAILAAGRKPSFRWEVTSGAGVVGLASQHEAKATAVSANGDLSIMAWALSPGTATVSVTYEADVACGGETSVVSYTDSVVLTVLPVLSLVVPPPCEPLLVIHPLGSACIATNRDGLRSSSLEFAVVSAPPAELRPPTLARIRKVGEDADEVEEDASEPRMIPEHGGSGVAGHAELVVDGSGCVHASAKMGTGFVAVRDTSDGEFVLVGVRVAAIDHIAIVRTDEDVESGEASAGGDAALPMGGVRRYEIRVLDDLGRQFSVPAAKLEFAVSVSHPGRVAVTVADDGSLSVRGASQGAALVSVALASNSEVVGHVRVVVGEAVTPASPRVALGGRIQFALSPAFVAGVAADGPVSTATAQWSSGDASVVAVDPVTGAARAVGLGTTTVHVVLGHERTYTHVWVVEPVRAEVGSEAGGAELMTNVGVTADGLRREYLFPVTVWGGAKGGAEWPLALGERSGLDHKLPLVCNVEPRGWALASASGRGCVVTPLSPAVTDLLLPSTLRELEVVAKVGEVSGSRKVAYAPAFSVFPSAGVSLSQSSPSAEVEILGPGSEMAVSVAGASDKVAVATTSNSSSVVVLQVVLTGTAPRSSPWSDVELVLVSTVTGQEMRLRVLYDPAGTGTAARRTSRGSGRIDVPSNSAGVSVDATHAQRATRTAPPPTPTPEAGGLAAAGRDDAWDVPRNHKVAAHGGSGFSWWYVWLAMVAVVAAAVAARVCALPSMQPVGAPAPDTRKIPESAHVAGVTRTPAGSATFDMVAAGLTPTRPGAGARTGPAANTTPTRPMMSSRTQTRSRGLVVSPRLR</sequence>
<feature type="domain" description="NUP210 Ig-like" evidence="15">
    <location>
        <begin position="621"/>
        <end position="650"/>
    </location>
</feature>
<evidence type="ECO:0000313" key="18">
    <source>
        <dbReference type="Proteomes" id="UP000054408"/>
    </source>
</evidence>
<keyword evidence="4" id="KW-0732">Signal</keyword>
<evidence type="ECO:0000256" key="1">
    <source>
        <dbReference type="ARBA" id="ARBA00004590"/>
    </source>
</evidence>
<evidence type="ECO:0000256" key="2">
    <source>
        <dbReference type="ARBA" id="ARBA00007313"/>
    </source>
</evidence>
<keyword evidence="5 10" id="KW-1133">Transmembrane helix</keyword>
<dbReference type="PROSITE" id="PS50244">
    <property type="entry name" value="S5A_REDUCTASE"/>
    <property type="match status" value="1"/>
</dbReference>
<evidence type="ECO:0000259" key="12">
    <source>
        <dbReference type="Pfam" id="PF22967"/>
    </source>
</evidence>
<evidence type="ECO:0000256" key="5">
    <source>
        <dbReference type="ARBA" id="ARBA00022989"/>
    </source>
</evidence>
<dbReference type="InterPro" id="IPR057586">
    <property type="entry name" value="Ig_NUP210_16th"/>
</dbReference>
<feature type="transmembrane region" description="Helical" evidence="10">
    <location>
        <begin position="12"/>
        <end position="31"/>
    </location>
</feature>
<feature type="compositionally biased region" description="Polar residues" evidence="9">
    <location>
        <begin position="2268"/>
        <end position="2277"/>
    </location>
</feature>
<evidence type="ECO:0000259" key="13">
    <source>
        <dbReference type="Pfam" id="PF22969"/>
    </source>
</evidence>
<feature type="transmembrane region" description="Helical" evidence="10">
    <location>
        <begin position="43"/>
        <end position="63"/>
    </location>
</feature>
<dbReference type="InterPro" id="IPR055097">
    <property type="entry name" value="Ig_NUP210_2nd"/>
</dbReference>
<dbReference type="InterPro" id="IPR045197">
    <property type="entry name" value="NUP210-like"/>
</dbReference>
<feature type="transmembrane region" description="Helical" evidence="10">
    <location>
        <begin position="229"/>
        <end position="253"/>
    </location>
</feature>
<dbReference type="InterPro" id="IPR008964">
    <property type="entry name" value="Invasin/intimin_cell_adhesion"/>
</dbReference>
<feature type="domain" description="NUP210 Ig-like" evidence="11">
    <location>
        <begin position="943"/>
        <end position="1035"/>
    </location>
</feature>
<dbReference type="SUPFAM" id="SSF49373">
    <property type="entry name" value="Invasin/intimin cell-adhesion fragments"/>
    <property type="match status" value="1"/>
</dbReference>
<organism evidence="17 18">
    <name type="scientific">Thecamonas trahens ATCC 50062</name>
    <dbReference type="NCBI Taxonomy" id="461836"/>
    <lineage>
        <taxon>Eukaryota</taxon>
        <taxon>Apusozoa</taxon>
        <taxon>Apusomonadida</taxon>
        <taxon>Apusomonadidae</taxon>
        <taxon>Thecamonas</taxon>
    </lineage>
</organism>
<evidence type="ECO:0000256" key="10">
    <source>
        <dbReference type="SAM" id="Phobius"/>
    </source>
</evidence>
<evidence type="ECO:0000256" key="6">
    <source>
        <dbReference type="ARBA" id="ARBA00023136"/>
    </source>
</evidence>
<dbReference type="PANTHER" id="PTHR23019:SF0">
    <property type="entry name" value="NUCLEAR PORE MEMBRANE GLYCOPROTEIN 210"/>
    <property type="match status" value="1"/>
</dbReference>
<protein>
    <submittedName>
        <fullName evidence="17">Uncharacterized protein</fullName>
    </submittedName>
</protein>
<dbReference type="InterPro" id="IPR010721">
    <property type="entry name" value="UstE-like"/>
</dbReference>
<evidence type="ECO:0000259" key="11">
    <source>
        <dbReference type="Pfam" id="PF22962"/>
    </source>
</evidence>
<evidence type="ECO:0000256" key="7">
    <source>
        <dbReference type="ARBA" id="ARBA00023180"/>
    </source>
</evidence>
<dbReference type="EMBL" id="GL349435">
    <property type="protein sequence ID" value="KNC50643.1"/>
    <property type="molecule type" value="Genomic_DNA"/>
</dbReference>
<feature type="compositionally biased region" description="Low complexity" evidence="9">
    <location>
        <begin position="2132"/>
        <end position="2141"/>
    </location>
</feature>
<reference evidence="17 18" key="1">
    <citation type="submission" date="2010-05" db="EMBL/GenBank/DDBJ databases">
        <title>The Genome Sequence of Thecamonas trahens ATCC 50062.</title>
        <authorList>
            <consortium name="The Broad Institute Genome Sequencing Platform"/>
            <person name="Russ C."/>
            <person name="Cuomo C."/>
            <person name="Shea T."/>
            <person name="Young S.K."/>
            <person name="Zeng Q."/>
            <person name="Koehrsen M."/>
            <person name="Haas B."/>
            <person name="Borodovsky M."/>
            <person name="Guigo R."/>
            <person name="Alvarado L."/>
            <person name="Berlin A."/>
            <person name="Bochicchio J."/>
            <person name="Borenstein D."/>
            <person name="Chapman S."/>
            <person name="Chen Z."/>
            <person name="Freedman E."/>
            <person name="Gellesch M."/>
            <person name="Goldberg J."/>
            <person name="Griggs A."/>
            <person name="Gujja S."/>
            <person name="Heilman E."/>
            <person name="Heiman D."/>
            <person name="Hepburn T."/>
            <person name="Howarth C."/>
            <person name="Jen D."/>
            <person name="Larson L."/>
            <person name="Mehta T."/>
            <person name="Park D."/>
            <person name="Pearson M."/>
            <person name="Roberts A."/>
            <person name="Saif S."/>
            <person name="Shenoy N."/>
            <person name="Sisk P."/>
            <person name="Stolte C."/>
            <person name="Sykes S."/>
            <person name="Thomson T."/>
            <person name="Walk T."/>
            <person name="White J."/>
            <person name="Yandava C."/>
            <person name="Burger G."/>
            <person name="Gray M.W."/>
            <person name="Holland P.W.H."/>
            <person name="King N."/>
            <person name="Lang F.B.F."/>
            <person name="Roger A.J."/>
            <person name="Ruiz-Trillo I."/>
            <person name="Lander E."/>
            <person name="Nusbaum C."/>
        </authorList>
    </citation>
    <scope>NUCLEOTIDE SEQUENCE [LARGE SCALE GENOMIC DNA]</scope>
    <source>
        <strain evidence="17 18">ATCC 50062</strain>
    </source>
</reference>
<keyword evidence="7" id="KW-0325">Glycoprotein</keyword>
<feature type="compositionally biased region" description="Low complexity" evidence="9">
    <location>
        <begin position="2246"/>
        <end position="2267"/>
    </location>
</feature>
<evidence type="ECO:0000313" key="17">
    <source>
        <dbReference type="EMBL" id="KNC50643.1"/>
    </source>
</evidence>
<dbReference type="Pfam" id="PF25354">
    <property type="entry name" value="Ig_NUP210_16th"/>
    <property type="match status" value="1"/>
</dbReference>
<proteinExistence type="inferred from homology"/>
<feature type="transmembrane region" description="Helical" evidence="10">
    <location>
        <begin position="115"/>
        <end position="134"/>
    </location>
</feature>
<dbReference type="Gene3D" id="2.60.40.1080">
    <property type="match status" value="2"/>
</dbReference>
<dbReference type="Pfam" id="PF24991">
    <property type="entry name" value="Ig_NUP210_4th"/>
    <property type="match status" value="1"/>
</dbReference>
<dbReference type="eggNOG" id="KOG1833">
    <property type="taxonomic scope" value="Eukaryota"/>
</dbReference>
<gene>
    <name evidence="17" type="ORF">AMSG_11617</name>
</gene>
<keyword evidence="6 10" id="KW-0472">Membrane</keyword>
<feature type="transmembrane region" description="Helical" evidence="10">
    <location>
        <begin position="154"/>
        <end position="173"/>
    </location>
</feature>
<dbReference type="OrthoDB" id="16413at2759"/>
<feature type="domain" description="NUP210 Ig-like" evidence="16">
    <location>
        <begin position="1451"/>
        <end position="1564"/>
    </location>
</feature>
<keyword evidence="8" id="KW-0539">Nucleus</keyword>
<dbReference type="InterPro" id="IPR056897">
    <property type="entry name" value="Ig_NUP210_4th"/>
</dbReference>
<dbReference type="STRING" id="461836.A0A0L0DH62"/>
<name>A0A0L0DH62_THETB</name>
<dbReference type="GO" id="GO:0005643">
    <property type="term" value="C:nuclear pore"/>
    <property type="evidence" value="ECO:0007669"/>
    <property type="project" value="TreeGrafter"/>
</dbReference>
<dbReference type="Proteomes" id="UP000054408">
    <property type="component" value="Unassembled WGS sequence"/>
</dbReference>
<feature type="domain" description="NUP210 Ig-like" evidence="13">
    <location>
        <begin position="466"/>
        <end position="559"/>
    </location>
</feature>
<feature type="domain" description="NUP210 fourth Ig-like" evidence="14">
    <location>
        <begin position="693"/>
        <end position="743"/>
    </location>
</feature>
<feature type="transmembrane region" description="Helical" evidence="10">
    <location>
        <begin position="2181"/>
        <end position="2202"/>
    </location>
</feature>
<evidence type="ECO:0000259" key="15">
    <source>
        <dbReference type="Pfam" id="PF25354"/>
    </source>
</evidence>
<dbReference type="Pfam" id="PF22962">
    <property type="entry name" value="Ig_NUP210_7th"/>
    <property type="match status" value="1"/>
</dbReference>
<dbReference type="InterPro" id="IPR058779">
    <property type="entry name" value="Ig_NUP210_13th"/>
</dbReference>
<keyword evidence="3 10" id="KW-0812">Transmembrane</keyword>
<dbReference type="GeneID" id="25569532"/>
<dbReference type="Pfam" id="PF06966">
    <property type="entry name" value="DUF1295"/>
    <property type="match status" value="1"/>
</dbReference>
<feature type="transmembrane region" description="Helical" evidence="10">
    <location>
        <begin position="340"/>
        <end position="360"/>
    </location>
</feature>
<evidence type="ECO:0000256" key="3">
    <source>
        <dbReference type="ARBA" id="ARBA00022692"/>
    </source>
</evidence>
<dbReference type="InterPro" id="IPR055099">
    <property type="entry name" value="Ig_NUP210_7th"/>
</dbReference>
<feature type="transmembrane region" description="Helical" evidence="10">
    <location>
        <begin position="194"/>
        <end position="217"/>
    </location>
</feature>
<evidence type="ECO:0000256" key="4">
    <source>
        <dbReference type="ARBA" id="ARBA00022729"/>
    </source>
</evidence>
<evidence type="ECO:0000259" key="14">
    <source>
        <dbReference type="Pfam" id="PF24991"/>
    </source>
</evidence>
<feature type="region of interest" description="Disordered" evidence="9">
    <location>
        <begin position="2244"/>
        <end position="2287"/>
    </location>
</feature>
<comment type="subcellular location">
    <subcellularLocation>
        <location evidence="1">Nucleus membrane</location>
        <topology evidence="1">Single-pass membrane protein</topology>
    </subcellularLocation>
</comment>
<dbReference type="Pfam" id="PF22967">
    <property type="entry name" value="Ig_NUP210_1st"/>
    <property type="match status" value="1"/>
</dbReference>
<evidence type="ECO:0000256" key="9">
    <source>
        <dbReference type="SAM" id="MobiDB-lite"/>
    </source>
</evidence>
<accession>A0A0L0DH62</accession>
<dbReference type="OMA" id="HNMYEGT"/>
<dbReference type="GO" id="GO:0031965">
    <property type="term" value="C:nuclear membrane"/>
    <property type="evidence" value="ECO:0007669"/>
    <property type="project" value="UniProtKB-SubCell"/>
</dbReference>
<dbReference type="Pfam" id="PF26181">
    <property type="entry name" value="Ig_NUP210_13th"/>
    <property type="match status" value="1"/>
</dbReference>
<dbReference type="RefSeq" id="XP_013762596.1">
    <property type="nucleotide sequence ID" value="XM_013907142.1"/>
</dbReference>
<evidence type="ECO:0000259" key="16">
    <source>
        <dbReference type="Pfam" id="PF26181"/>
    </source>
</evidence>
<comment type="similarity">
    <text evidence="2">Belongs to the NUP210 family.</text>
</comment>
<keyword evidence="18" id="KW-1185">Reference proteome</keyword>
<evidence type="ECO:0000256" key="8">
    <source>
        <dbReference type="ARBA" id="ARBA00023242"/>
    </source>
</evidence>
<dbReference type="PANTHER" id="PTHR23019">
    <property type="entry name" value="NUCLEAR PORE MEMBRANE GLYCOPROTEIN GP210-RELATED"/>
    <property type="match status" value="1"/>
</dbReference>
<feature type="transmembrane region" description="Helical" evidence="10">
    <location>
        <begin position="69"/>
        <end position="91"/>
    </location>
</feature>
<feature type="domain" description="NUP210 Ig-like" evidence="12">
    <location>
        <begin position="380"/>
        <end position="457"/>
    </location>
</feature>
<dbReference type="Pfam" id="PF22969">
    <property type="entry name" value="Ig_NUP210_2nd"/>
    <property type="match status" value="1"/>
</dbReference>
<dbReference type="InterPro" id="IPR055096">
    <property type="entry name" value="Ig_NUP210_1st"/>
</dbReference>
<feature type="region of interest" description="Disordered" evidence="9">
    <location>
        <begin position="2105"/>
        <end position="2156"/>
    </location>
</feature>